<feature type="active site" description="Nucleophile" evidence="5">
    <location>
        <position position="337"/>
    </location>
</feature>
<dbReference type="PROSITE" id="PS51686">
    <property type="entry name" value="SAM_MT_RSMB_NOP"/>
    <property type="match status" value="1"/>
</dbReference>
<reference evidence="7 8" key="1">
    <citation type="submission" date="2016-10" db="EMBL/GenBank/DDBJ databases">
        <authorList>
            <person name="de Groot N.N."/>
        </authorList>
    </citation>
    <scope>NUCLEOTIDE SEQUENCE [LARGE SCALE GENOMIC DNA]</scope>
    <source>
        <strain evidence="7 8">DSM 29433</strain>
    </source>
</reference>
<dbReference type="InterPro" id="IPR054728">
    <property type="entry name" value="RsmB-like_ferredoxin"/>
</dbReference>
<dbReference type="PANTHER" id="PTHR22807:SF53">
    <property type="entry name" value="RIBOSOMAL RNA SMALL SUBUNIT METHYLTRANSFERASE B-RELATED"/>
    <property type="match status" value="1"/>
</dbReference>
<feature type="domain" description="SAM-dependent MTase RsmB/NOP-type" evidence="6">
    <location>
        <begin position="131"/>
        <end position="383"/>
    </location>
</feature>
<dbReference type="PRINTS" id="PR02008">
    <property type="entry name" value="RCMTFAMILY"/>
</dbReference>
<evidence type="ECO:0000256" key="4">
    <source>
        <dbReference type="ARBA" id="ARBA00022884"/>
    </source>
</evidence>
<dbReference type="InterPro" id="IPR029063">
    <property type="entry name" value="SAM-dependent_MTases_sf"/>
</dbReference>
<dbReference type="InterPro" id="IPR001678">
    <property type="entry name" value="MeTrfase_RsmB-F_NOP2_dom"/>
</dbReference>
<dbReference type="EMBL" id="FOZM01000001">
    <property type="protein sequence ID" value="SFS12263.1"/>
    <property type="molecule type" value="Genomic_DNA"/>
</dbReference>
<feature type="binding site" evidence="5">
    <location>
        <position position="284"/>
    </location>
    <ligand>
        <name>S-adenosyl-L-methionine</name>
        <dbReference type="ChEBI" id="CHEBI:59789"/>
    </ligand>
</feature>
<dbReference type="Gene3D" id="3.40.50.150">
    <property type="entry name" value="Vaccinia Virus protein VP39"/>
    <property type="match status" value="1"/>
</dbReference>
<evidence type="ECO:0000256" key="2">
    <source>
        <dbReference type="ARBA" id="ARBA00022679"/>
    </source>
</evidence>
<dbReference type="InterPro" id="IPR023267">
    <property type="entry name" value="RCMT"/>
</dbReference>
<comment type="caution">
    <text evidence="5">Lacks conserved residue(s) required for the propagation of feature annotation.</text>
</comment>
<accession>A0A1I6M9G2</accession>
<dbReference type="STRING" id="1123755.SAMN05444714_1394"/>
<evidence type="ECO:0000256" key="3">
    <source>
        <dbReference type="ARBA" id="ARBA00022691"/>
    </source>
</evidence>
<evidence type="ECO:0000256" key="1">
    <source>
        <dbReference type="ARBA" id="ARBA00022603"/>
    </source>
</evidence>
<dbReference type="PANTHER" id="PTHR22807">
    <property type="entry name" value="NOP2 YEAST -RELATED NOL1/NOP2/FMU SUN DOMAIN-CONTAINING"/>
    <property type="match status" value="1"/>
</dbReference>
<protein>
    <submittedName>
        <fullName evidence="7">16S rRNA (Cytosine967-C5)-methyltransferase</fullName>
    </submittedName>
</protein>
<evidence type="ECO:0000256" key="5">
    <source>
        <dbReference type="PROSITE-ProRule" id="PRU01023"/>
    </source>
</evidence>
<evidence type="ECO:0000313" key="7">
    <source>
        <dbReference type="EMBL" id="SFS12263.1"/>
    </source>
</evidence>
<dbReference type="GO" id="GO:0008173">
    <property type="term" value="F:RNA methyltransferase activity"/>
    <property type="evidence" value="ECO:0007669"/>
    <property type="project" value="InterPro"/>
</dbReference>
<sequence>MTPGARIAAAIEILDIIAQGAPAERALTTWARNARFAGSKDRAAIRDHVFDALRAKRSLGDGDGRSLMVQLALREGWDVDALFNGEGHAPAAVEAHERHAFAPTTEAARCDVPEWLWPLWVESLGDKAKAAAIAQQNRASVFLRVNLRRASRDEAAAALASDGIGTKVHPFVATCLQVTDNPRQVKQSNAFRDGVVELQDAASQWAVAQVPFNSATRILDFCAGGGGKALAFADLTIAEIYAHDIAPQRLVDLPARAERAGVIVTQVATNQLKDHAPFDIVFCDAPCSGSGTWRRTPDAKWRLDQTRLDDLIQSQGEVLEAAAPLVSDDGLLVYATCSVLSAENHAAVQRFTARFPGWRVETSLQRIPDADGDGFFMAVLAKQ</sequence>
<feature type="binding site" evidence="5">
    <location>
        <position position="244"/>
    </location>
    <ligand>
        <name>S-adenosyl-L-methionine</name>
        <dbReference type="ChEBI" id="CHEBI:59789"/>
    </ligand>
</feature>
<dbReference type="RefSeq" id="WP_090205656.1">
    <property type="nucleotide sequence ID" value="NZ_FOZM01000001.1"/>
</dbReference>
<organism evidence="7 8">
    <name type="scientific">Yoonia litorea</name>
    <dbReference type="NCBI Taxonomy" id="1123755"/>
    <lineage>
        <taxon>Bacteria</taxon>
        <taxon>Pseudomonadati</taxon>
        <taxon>Pseudomonadota</taxon>
        <taxon>Alphaproteobacteria</taxon>
        <taxon>Rhodobacterales</taxon>
        <taxon>Paracoccaceae</taxon>
        <taxon>Yoonia</taxon>
    </lineage>
</organism>
<dbReference type="CDD" id="cd02440">
    <property type="entry name" value="AdoMet_MTases"/>
    <property type="match status" value="1"/>
</dbReference>
<keyword evidence="1 5" id="KW-0489">Methyltransferase</keyword>
<dbReference type="Gene3D" id="3.30.70.1170">
    <property type="entry name" value="Sun protein, domain 3"/>
    <property type="match status" value="1"/>
</dbReference>
<dbReference type="Pfam" id="PF01189">
    <property type="entry name" value="Methyltr_RsmB-F"/>
    <property type="match status" value="1"/>
</dbReference>
<keyword evidence="2 5" id="KW-0808">Transferase</keyword>
<proteinExistence type="inferred from homology"/>
<dbReference type="InterPro" id="IPR049560">
    <property type="entry name" value="MeTrfase_RsmB-F_NOP2_cat"/>
</dbReference>
<dbReference type="SUPFAM" id="SSF53335">
    <property type="entry name" value="S-adenosyl-L-methionine-dependent methyltransferases"/>
    <property type="match status" value="1"/>
</dbReference>
<dbReference type="OrthoDB" id="9810297at2"/>
<evidence type="ECO:0000313" key="8">
    <source>
        <dbReference type="Proteomes" id="UP000198926"/>
    </source>
</evidence>
<name>A0A1I6M9G2_9RHOB</name>
<keyword evidence="8" id="KW-1185">Reference proteome</keyword>
<keyword evidence="3 5" id="KW-0949">S-adenosyl-L-methionine</keyword>
<dbReference type="Proteomes" id="UP000198926">
    <property type="component" value="Unassembled WGS sequence"/>
</dbReference>
<keyword evidence="4 5" id="KW-0694">RNA-binding</keyword>
<dbReference type="AlphaFoldDB" id="A0A1I6M9G2"/>
<dbReference type="GO" id="GO:0003723">
    <property type="term" value="F:RNA binding"/>
    <property type="evidence" value="ECO:0007669"/>
    <property type="project" value="UniProtKB-UniRule"/>
</dbReference>
<dbReference type="GO" id="GO:0001510">
    <property type="term" value="P:RNA methylation"/>
    <property type="evidence" value="ECO:0007669"/>
    <property type="project" value="InterPro"/>
</dbReference>
<evidence type="ECO:0000259" key="6">
    <source>
        <dbReference type="PROSITE" id="PS51686"/>
    </source>
</evidence>
<gene>
    <name evidence="7" type="ORF">SAMN05444714_1394</name>
</gene>
<dbReference type="Pfam" id="PF22458">
    <property type="entry name" value="RsmF-B_ferredox"/>
    <property type="match status" value="1"/>
</dbReference>
<comment type="similarity">
    <text evidence="5">Belongs to the class I-like SAM-binding methyltransferase superfamily. RsmB/NOP family.</text>
</comment>